<dbReference type="Proteomes" id="UP001595814">
    <property type="component" value="Unassembled WGS sequence"/>
</dbReference>
<comment type="caution">
    <text evidence="1">The sequence shown here is derived from an EMBL/GenBank/DDBJ whole genome shotgun (WGS) entry which is preliminary data.</text>
</comment>
<reference evidence="2" key="1">
    <citation type="journal article" date="2019" name="Int. J. Syst. Evol. Microbiol.">
        <title>The Global Catalogue of Microorganisms (GCM) 10K type strain sequencing project: providing services to taxonomists for standard genome sequencing and annotation.</title>
        <authorList>
            <consortium name="The Broad Institute Genomics Platform"/>
            <consortium name="The Broad Institute Genome Sequencing Center for Infectious Disease"/>
            <person name="Wu L."/>
            <person name="Ma J."/>
        </authorList>
    </citation>
    <scope>NUCLEOTIDE SEQUENCE [LARGE SCALE GENOMIC DNA]</scope>
    <source>
        <strain evidence="2">CECT 7477</strain>
    </source>
</reference>
<sequence>MKQNQDIRTIHIGMRTLHLIEGLTIKKYIPEDIMSNVHMALADQNMKWEDDVIAKCTMVITHGKYVSVMYEHQPIRSNGLLLFTFCQDAKKGHCFGFPKKWKHIEYYTRLK</sequence>
<evidence type="ECO:0000313" key="1">
    <source>
        <dbReference type="EMBL" id="MFC4094851.1"/>
    </source>
</evidence>
<dbReference type="EMBL" id="JBHSAW010000003">
    <property type="protein sequence ID" value="MFC4094851.1"/>
    <property type="molecule type" value="Genomic_DNA"/>
</dbReference>
<dbReference type="RefSeq" id="WP_192462231.1">
    <property type="nucleotide sequence ID" value="NZ_JACYFJ010000003.1"/>
</dbReference>
<organism evidence="1 2">
    <name type="scientific">Euzebyella saccharophila</name>
    <dbReference type="NCBI Taxonomy" id="679664"/>
    <lineage>
        <taxon>Bacteria</taxon>
        <taxon>Pseudomonadati</taxon>
        <taxon>Bacteroidota</taxon>
        <taxon>Flavobacteriia</taxon>
        <taxon>Flavobacteriales</taxon>
        <taxon>Flavobacteriaceae</taxon>
        <taxon>Euzebyella</taxon>
    </lineage>
</organism>
<gene>
    <name evidence="1" type="ORF">ACFOUT_03140</name>
</gene>
<evidence type="ECO:0000313" key="2">
    <source>
        <dbReference type="Proteomes" id="UP001595814"/>
    </source>
</evidence>
<name>A0ABV8JMN1_9FLAO</name>
<proteinExistence type="predicted"/>
<protein>
    <submittedName>
        <fullName evidence="1">Uncharacterized protein</fullName>
    </submittedName>
</protein>
<keyword evidence="2" id="KW-1185">Reference proteome</keyword>
<accession>A0ABV8JMN1</accession>